<dbReference type="AlphaFoldDB" id="A0A0G4NZS9"/>
<sequence>MARSLPPILLHHEQNSQYAPTPRYFGCPYGPESPCSPSPSYIGGNDNKIASQSRLDTLILLRSSEWKEGRVYDEDPPTSKDTEEDLVLAPSDHWKLLLENKLQDVLRYKVSQNRRRDLTKRFDKTDIN</sequence>
<reference evidence="1 2" key="1">
    <citation type="journal article" date="2014" name="Nat. Commun.">
        <title>Multiple recent horizontal transfers of a large genomic region in cheese making fungi.</title>
        <authorList>
            <person name="Cheeseman K."/>
            <person name="Ropars J."/>
            <person name="Renault P."/>
            <person name="Dupont J."/>
            <person name="Gouzy J."/>
            <person name="Branca A."/>
            <person name="Abraham A.L."/>
            <person name="Ceppi M."/>
            <person name="Conseiller E."/>
            <person name="Debuchy R."/>
            <person name="Malagnac F."/>
            <person name="Goarin A."/>
            <person name="Silar P."/>
            <person name="Lacoste S."/>
            <person name="Sallet E."/>
            <person name="Bensimon A."/>
            <person name="Giraud T."/>
            <person name="Brygoo Y."/>
        </authorList>
    </citation>
    <scope>NUCLEOTIDE SEQUENCE [LARGE SCALE GENOMIC DNA]</scope>
    <source>
        <strain evidence="2">FM 013</strain>
    </source>
</reference>
<name>A0A0G4NZS9_PENC3</name>
<proteinExistence type="predicted"/>
<dbReference type="EMBL" id="HG793136">
    <property type="protein sequence ID" value="CRL19519.1"/>
    <property type="molecule type" value="Genomic_DNA"/>
</dbReference>
<accession>A0A0G4NZS9</accession>
<protein>
    <submittedName>
        <fullName evidence="1">Str. FM013</fullName>
    </submittedName>
</protein>
<evidence type="ECO:0000313" key="1">
    <source>
        <dbReference type="EMBL" id="CRL19519.1"/>
    </source>
</evidence>
<evidence type="ECO:0000313" key="2">
    <source>
        <dbReference type="Proteomes" id="UP000053732"/>
    </source>
</evidence>
<dbReference type="STRING" id="1429867.A0A0G4NZS9"/>
<keyword evidence="2" id="KW-1185">Reference proteome</keyword>
<organism evidence="1 2">
    <name type="scientific">Penicillium camemberti (strain FM 013)</name>
    <dbReference type="NCBI Taxonomy" id="1429867"/>
    <lineage>
        <taxon>Eukaryota</taxon>
        <taxon>Fungi</taxon>
        <taxon>Dikarya</taxon>
        <taxon>Ascomycota</taxon>
        <taxon>Pezizomycotina</taxon>
        <taxon>Eurotiomycetes</taxon>
        <taxon>Eurotiomycetidae</taxon>
        <taxon>Eurotiales</taxon>
        <taxon>Aspergillaceae</taxon>
        <taxon>Penicillium</taxon>
    </lineage>
</organism>
<gene>
    <name evidence="1" type="ORF">PCAMFM013_S003g000310</name>
</gene>
<dbReference type="Proteomes" id="UP000053732">
    <property type="component" value="Unassembled WGS sequence"/>
</dbReference>